<dbReference type="SUPFAM" id="SSF47616">
    <property type="entry name" value="GST C-terminal domain-like"/>
    <property type="match status" value="2"/>
</dbReference>
<dbReference type="EMBL" id="CM007895">
    <property type="protein sequence ID" value="OTG22956.1"/>
    <property type="molecule type" value="Genomic_DNA"/>
</dbReference>
<dbReference type="AlphaFoldDB" id="A0A251UJ96"/>
<dbReference type="Pfam" id="PF00043">
    <property type="entry name" value="GST_C"/>
    <property type="match status" value="2"/>
</dbReference>
<dbReference type="GO" id="GO:0006749">
    <property type="term" value="P:glutathione metabolic process"/>
    <property type="evidence" value="ECO:0000318"/>
    <property type="project" value="GO_Central"/>
</dbReference>
<dbReference type="Pfam" id="PF02798">
    <property type="entry name" value="GST_N"/>
    <property type="match status" value="1"/>
</dbReference>
<dbReference type="Gene3D" id="3.40.30.10">
    <property type="entry name" value="Glutaredoxin"/>
    <property type="match status" value="1"/>
</dbReference>
<dbReference type="SFLD" id="SFLDG00358">
    <property type="entry name" value="Main_(cytGST)"/>
    <property type="match status" value="1"/>
</dbReference>
<dbReference type="SFLD" id="SFLDS00019">
    <property type="entry name" value="Glutathione_Transferase_(cytos"/>
    <property type="match status" value="1"/>
</dbReference>
<dbReference type="GO" id="GO:0005737">
    <property type="term" value="C:cytoplasm"/>
    <property type="evidence" value="ECO:0000318"/>
    <property type="project" value="GO_Central"/>
</dbReference>
<keyword evidence="6" id="KW-0175">Coiled coil</keyword>
<name>A0A251UJ96_HELAN</name>
<proteinExistence type="inferred from homology"/>
<feature type="coiled-coil region" evidence="6">
    <location>
        <begin position="129"/>
        <end position="156"/>
    </location>
</feature>
<evidence type="ECO:0000256" key="3">
    <source>
        <dbReference type="ARBA" id="ARBA00022679"/>
    </source>
</evidence>
<gene>
    <name evidence="9" type="ORF">HannXRQ_Chr06g0177071</name>
</gene>
<dbReference type="STRING" id="4232.A0A251UJ96"/>
<dbReference type="InterPro" id="IPR004046">
    <property type="entry name" value="GST_C"/>
</dbReference>
<dbReference type="EC" id="2.5.1.18" evidence="2"/>
<comment type="catalytic activity">
    <reaction evidence="4">
        <text>RX + glutathione = an S-substituted glutathione + a halide anion + H(+)</text>
        <dbReference type="Rhea" id="RHEA:16437"/>
        <dbReference type="ChEBI" id="CHEBI:15378"/>
        <dbReference type="ChEBI" id="CHEBI:16042"/>
        <dbReference type="ChEBI" id="CHEBI:17792"/>
        <dbReference type="ChEBI" id="CHEBI:57925"/>
        <dbReference type="ChEBI" id="CHEBI:90779"/>
        <dbReference type="EC" id="2.5.1.18"/>
    </reaction>
</comment>
<dbReference type="FunFam" id="3.40.30.10:FF:000014">
    <property type="entry name" value="Tau class glutathione S-transferase"/>
    <property type="match status" value="1"/>
</dbReference>
<evidence type="ECO:0000313" key="9">
    <source>
        <dbReference type="EMBL" id="OTG22956.1"/>
    </source>
</evidence>
<evidence type="ECO:0000259" key="7">
    <source>
        <dbReference type="PROSITE" id="PS50404"/>
    </source>
</evidence>
<reference evidence="10" key="1">
    <citation type="journal article" date="2017" name="Nature">
        <title>The sunflower genome provides insights into oil metabolism, flowering and Asterid evolution.</title>
        <authorList>
            <person name="Badouin H."/>
            <person name="Gouzy J."/>
            <person name="Grassa C.J."/>
            <person name="Murat F."/>
            <person name="Staton S.E."/>
            <person name="Cottret L."/>
            <person name="Lelandais-Briere C."/>
            <person name="Owens G.L."/>
            <person name="Carrere S."/>
            <person name="Mayjonade B."/>
            <person name="Legrand L."/>
            <person name="Gill N."/>
            <person name="Kane N.C."/>
            <person name="Bowers J.E."/>
            <person name="Hubner S."/>
            <person name="Bellec A."/>
            <person name="Berard A."/>
            <person name="Berges H."/>
            <person name="Blanchet N."/>
            <person name="Boniface M.C."/>
            <person name="Brunel D."/>
            <person name="Catrice O."/>
            <person name="Chaidir N."/>
            <person name="Claudel C."/>
            <person name="Donnadieu C."/>
            <person name="Faraut T."/>
            <person name="Fievet G."/>
            <person name="Helmstetter N."/>
            <person name="King M."/>
            <person name="Knapp S.J."/>
            <person name="Lai Z."/>
            <person name="Le Paslier M.C."/>
            <person name="Lippi Y."/>
            <person name="Lorenzon L."/>
            <person name="Mandel J.R."/>
            <person name="Marage G."/>
            <person name="Marchand G."/>
            <person name="Marquand E."/>
            <person name="Bret-Mestries E."/>
            <person name="Morien E."/>
            <person name="Nambeesan S."/>
            <person name="Nguyen T."/>
            <person name="Pegot-Espagnet P."/>
            <person name="Pouilly N."/>
            <person name="Raftis F."/>
            <person name="Sallet E."/>
            <person name="Schiex T."/>
            <person name="Thomas J."/>
            <person name="Vandecasteele C."/>
            <person name="Vares D."/>
            <person name="Vear F."/>
            <person name="Vautrin S."/>
            <person name="Crespi M."/>
            <person name="Mangin B."/>
            <person name="Burke J.M."/>
            <person name="Salse J."/>
            <person name="Munos S."/>
            <person name="Vincourt P."/>
            <person name="Rieseberg L.H."/>
            <person name="Langlade N.B."/>
        </authorList>
    </citation>
    <scope>NUCLEOTIDE SEQUENCE [LARGE SCALE GENOMIC DNA]</scope>
    <source>
        <strain evidence="10">cv. SF193</strain>
    </source>
</reference>
<dbReference type="Proteomes" id="UP000215914">
    <property type="component" value="Chromosome 6"/>
</dbReference>
<evidence type="ECO:0000256" key="1">
    <source>
        <dbReference type="ARBA" id="ARBA00009929"/>
    </source>
</evidence>
<keyword evidence="10" id="KW-1185">Reference proteome</keyword>
<dbReference type="OMA" id="CASYIAF"/>
<evidence type="ECO:0000259" key="8">
    <source>
        <dbReference type="PROSITE" id="PS50405"/>
    </source>
</evidence>
<dbReference type="PROSITE" id="PS50404">
    <property type="entry name" value="GST_NTER"/>
    <property type="match status" value="1"/>
</dbReference>
<dbReference type="FunFam" id="1.20.1050.10:FF:000012">
    <property type="entry name" value="Tau class glutathione S-transferase"/>
    <property type="match status" value="1"/>
</dbReference>
<keyword evidence="3 9" id="KW-0808">Transferase</keyword>
<dbReference type="CDD" id="cd03185">
    <property type="entry name" value="GST_C_Tau"/>
    <property type="match status" value="2"/>
</dbReference>
<evidence type="ECO:0000313" key="10">
    <source>
        <dbReference type="Proteomes" id="UP000215914"/>
    </source>
</evidence>
<evidence type="ECO:0000256" key="5">
    <source>
        <dbReference type="ARBA" id="ARBA00071370"/>
    </source>
</evidence>
<evidence type="ECO:0000256" key="6">
    <source>
        <dbReference type="SAM" id="Coils"/>
    </source>
</evidence>
<dbReference type="InParanoid" id="A0A251UJ96"/>
<feature type="domain" description="GST C-terminal" evidence="8">
    <location>
        <begin position="101"/>
        <end position="224"/>
    </location>
</feature>
<dbReference type="PANTHER" id="PTHR11260">
    <property type="entry name" value="GLUTATHIONE S-TRANSFERASE, GST, SUPERFAMILY, GST DOMAIN CONTAINING"/>
    <property type="match status" value="1"/>
</dbReference>
<dbReference type="GO" id="GO:0004364">
    <property type="term" value="F:glutathione transferase activity"/>
    <property type="evidence" value="ECO:0000318"/>
    <property type="project" value="GO_Central"/>
</dbReference>
<dbReference type="PANTHER" id="PTHR11260:SF676">
    <property type="entry name" value="GLUTATHIONE S-TRANSFERASE U8"/>
    <property type="match status" value="1"/>
</dbReference>
<dbReference type="InterPro" id="IPR045074">
    <property type="entry name" value="GST_C_Tau"/>
</dbReference>
<dbReference type="SUPFAM" id="SSF52833">
    <property type="entry name" value="Thioredoxin-like"/>
    <property type="match status" value="1"/>
</dbReference>
<feature type="coiled-coil region" evidence="6">
    <location>
        <begin position="272"/>
        <end position="299"/>
    </location>
</feature>
<dbReference type="SFLD" id="SFLDG01152">
    <property type="entry name" value="Main.3:_Omega-_and_Tau-like"/>
    <property type="match status" value="1"/>
</dbReference>
<feature type="domain" description="GST N-terminal" evidence="7">
    <location>
        <begin position="17"/>
        <end position="96"/>
    </location>
</feature>
<protein>
    <recommendedName>
        <fullName evidence="5">Probable glutathione S-transferase</fullName>
        <ecNumber evidence="2">2.5.1.18</ecNumber>
    </recommendedName>
</protein>
<dbReference type="PROSITE" id="PS50405">
    <property type="entry name" value="GST_CTER"/>
    <property type="match status" value="2"/>
</dbReference>
<organism evidence="9 10">
    <name type="scientific">Helianthus annuus</name>
    <name type="common">Common sunflower</name>
    <dbReference type="NCBI Taxonomy" id="4232"/>
    <lineage>
        <taxon>Eukaryota</taxon>
        <taxon>Viridiplantae</taxon>
        <taxon>Streptophyta</taxon>
        <taxon>Embryophyta</taxon>
        <taxon>Tracheophyta</taxon>
        <taxon>Spermatophyta</taxon>
        <taxon>Magnoliopsida</taxon>
        <taxon>eudicotyledons</taxon>
        <taxon>Gunneridae</taxon>
        <taxon>Pentapetalae</taxon>
        <taxon>asterids</taxon>
        <taxon>campanulids</taxon>
        <taxon>Asterales</taxon>
        <taxon>Asteraceae</taxon>
        <taxon>Asteroideae</taxon>
        <taxon>Heliantheae alliance</taxon>
        <taxon>Heliantheae</taxon>
        <taxon>Helianthus</taxon>
    </lineage>
</organism>
<dbReference type="CDD" id="cd03058">
    <property type="entry name" value="GST_N_Tau"/>
    <property type="match status" value="1"/>
</dbReference>
<feature type="domain" description="GST C-terminal" evidence="8">
    <location>
        <begin position="238"/>
        <end position="367"/>
    </location>
</feature>
<evidence type="ECO:0000256" key="4">
    <source>
        <dbReference type="ARBA" id="ARBA00047960"/>
    </source>
</evidence>
<evidence type="ECO:0000256" key="2">
    <source>
        <dbReference type="ARBA" id="ARBA00012452"/>
    </source>
</evidence>
<dbReference type="Gene3D" id="1.20.1050.10">
    <property type="match status" value="2"/>
</dbReference>
<dbReference type="InterPro" id="IPR045073">
    <property type="entry name" value="Omega/Tau-like"/>
</dbReference>
<dbReference type="InterPro" id="IPR036249">
    <property type="entry name" value="Thioredoxin-like_sf"/>
</dbReference>
<dbReference type="InterPro" id="IPR036282">
    <property type="entry name" value="Glutathione-S-Trfase_C_sf"/>
</dbReference>
<dbReference type="InterPro" id="IPR010987">
    <property type="entry name" value="Glutathione-S-Trfase_C-like"/>
</dbReference>
<comment type="similarity">
    <text evidence="1">Belongs to the GST superfamily. HSP26 family.</text>
</comment>
<dbReference type="InterPro" id="IPR004045">
    <property type="entry name" value="Glutathione_S-Trfase_N"/>
</dbReference>
<sequence length="374" mass="42362">MNPATEELIPVHQKMEDEVKLHSFRGSPYGCRVEIALKLKGIKYEFIQEDLSNKSQDLLKYNPVYKKVPVFVHNGNPISESLVIIEYIDEVWKGVPILPQDAYTKAQARFWAKFIDEKCIPAVFKVFGSHGDEQDVAEANEQLQFLENELSVKGNKFFGGDNIGLVDICASYIAFWAGAAEEALGIELVTKDKFPKLKEWCDNCINCQVVKDGLPPRERLVAYYKWRFGKALCTASIDVNNKQLVLCCMLPMISFPNTSVLYVFFLFKVFGSHGDEQDVAEANEQLQFLENELSVKGNKFFGGDNIGLVDICASYIAFWAGAAEEALGIELVTKDKFPKLKEWCDNCINCQVVKDGLPPRERLVAYYKWRFGKA</sequence>
<dbReference type="InterPro" id="IPR040079">
    <property type="entry name" value="Glutathione_S-Trfase"/>
</dbReference>
<accession>A0A251UJ96</accession>
<dbReference type="FunCoup" id="A0A251UJ96">
    <property type="interactions" value="318"/>
</dbReference>